<keyword evidence="2 5" id="KW-0812">Transmembrane</keyword>
<keyword evidence="7" id="KW-1185">Reference proteome</keyword>
<dbReference type="OrthoDB" id="10040024at2759"/>
<evidence type="ECO:0000256" key="1">
    <source>
        <dbReference type="ARBA" id="ARBA00004370"/>
    </source>
</evidence>
<dbReference type="VEuPathDB" id="FungiDB:LEMA_P113960.1"/>
<dbReference type="GO" id="GO:0033617">
    <property type="term" value="P:mitochondrial respiratory chain complex IV assembly"/>
    <property type="evidence" value="ECO:0007669"/>
    <property type="project" value="TreeGrafter"/>
</dbReference>
<keyword evidence="5" id="KW-0999">Mitochondrion inner membrane</keyword>
<organism evidence="7">
    <name type="scientific">Leptosphaeria maculans (strain JN3 / isolate v23.1.3 / race Av1-4-5-6-7-8)</name>
    <name type="common">Blackleg fungus</name>
    <name type="synonym">Phoma lingam</name>
    <dbReference type="NCBI Taxonomy" id="985895"/>
    <lineage>
        <taxon>Eukaryota</taxon>
        <taxon>Fungi</taxon>
        <taxon>Dikarya</taxon>
        <taxon>Ascomycota</taxon>
        <taxon>Pezizomycotina</taxon>
        <taxon>Dothideomycetes</taxon>
        <taxon>Pleosporomycetidae</taxon>
        <taxon>Pleosporales</taxon>
        <taxon>Pleosporineae</taxon>
        <taxon>Leptosphaeriaceae</taxon>
        <taxon>Plenodomus</taxon>
        <taxon>Plenodomus lingam/Leptosphaeria maculans species complex</taxon>
    </lineage>
</organism>
<evidence type="ECO:0000256" key="5">
    <source>
        <dbReference type="RuleBase" id="RU363076"/>
    </source>
</evidence>
<evidence type="ECO:0000256" key="3">
    <source>
        <dbReference type="ARBA" id="ARBA00022989"/>
    </source>
</evidence>
<dbReference type="Pfam" id="PF02104">
    <property type="entry name" value="SURF1"/>
    <property type="match status" value="1"/>
</dbReference>
<dbReference type="PANTHER" id="PTHR23427:SF2">
    <property type="entry name" value="SURFEIT LOCUS PROTEIN 1"/>
    <property type="match status" value="1"/>
</dbReference>
<comment type="subcellular location">
    <subcellularLocation>
        <location evidence="1">Membrane</location>
    </subcellularLocation>
    <subcellularLocation>
        <location evidence="5">Mitochondrion inner membrane</location>
        <topology evidence="5">Multi-pass membrane protein</topology>
    </subcellularLocation>
</comment>
<reference evidence="7" key="1">
    <citation type="journal article" date="2011" name="Nat. Commun.">
        <title>Effector diversification within compartments of the Leptosphaeria maculans genome affected by Repeat-Induced Point mutations.</title>
        <authorList>
            <person name="Rouxel T."/>
            <person name="Grandaubert J."/>
            <person name="Hane J.K."/>
            <person name="Hoede C."/>
            <person name="van de Wouw A.P."/>
            <person name="Couloux A."/>
            <person name="Dominguez V."/>
            <person name="Anthouard V."/>
            <person name="Bally P."/>
            <person name="Bourras S."/>
            <person name="Cozijnsen A.J."/>
            <person name="Ciuffetti L.M."/>
            <person name="Degrave A."/>
            <person name="Dilmaghani A."/>
            <person name="Duret L."/>
            <person name="Fudal I."/>
            <person name="Goodwin S.B."/>
            <person name="Gout L."/>
            <person name="Glaser N."/>
            <person name="Linglin J."/>
            <person name="Kema G.H.J."/>
            <person name="Lapalu N."/>
            <person name="Lawrence C.B."/>
            <person name="May K."/>
            <person name="Meyer M."/>
            <person name="Ollivier B."/>
            <person name="Poulain J."/>
            <person name="Schoch C.L."/>
            <person name="Simon A."/>
            <person name="Spatafora J.W."/>
            <person name="Stachowiak A."/>
            <person name="Turgeon B.G."/>
            <person name="Tyler B.M."/>
            <person name="Vincent D."/>
            <person name="Weissenbach J."/>
            <person name="Amselem J."/>
            <person name="Quesneville H."/>
            <person name="Oliver R.P."/>
            <person name="Wincker P."/>
            <person name="Balesdent M.-H."/>
            <person name="Howlett B.J."/>
        </authorList>
    </citation>
    <scope>NUCLEOTIDE SEQUENCE [LARGE SCALE GENOMIC DNA]</scope>
    <source>
        <strain evidence="7">JN3 / isolate v23.1.3 / race Av1-4-5-6-7-8</strain>
    </source>
</reference>
<protein>
    <recommendedName>
        <fullName evidence="5">SURF1-like protein</fullName>
    </recommendedName>
</protein>
<comment type="caution">
    <text evidence="5">Lacks conserved residue(s) required for the propagation of feature annotation.</text>
</comment>
<evidence type="ECO:0000256" key="2">
    <source>
        <dbReference type="ARBA" id="ARBA00022692"/>
    </source>
</evidence>
<dbReference type="PROSITE" id="PS50895">
    <property type="entry name" value="SURF1"/>
    <property type="match status" value="1"/>
</dbReference>
<comment type="function">
    <text evidence="5">Probably involved in the biogenesis of the COX complex.</text>
</comment>
<feature type="transmembrane region" description="Helical" evidence="5">
    <location>
        <begin position="117"/>
        <end position="138"/>
    </location>
</feature>
<dbReference type="FunCoup" id="E4ZUA2">
    <property type="interactions" value="341"/>
</dbReference>
<evidence type="ECO:0000313" key="7">
    <source>
        <dbReference type="Proteomes" id="UP000002668"/>
    </source>
</evidence>
<keyword evidence="5" id="KW-0496">Mitochondrion</keyword>
<keyword evidence="4 5" id="KW-0472">Membrane</keyword>
<name>E4ZUA2_LEPMJ</name>
<evidence type="ECO:0000256" key="4">
    <source>
        <dbReference type="ARBA" id="ARBA00023136"/>
    </source>
</evidence>
<dbReference type="InterPro" id="IPR002994">
    <property type="entry name" value="Surf1/Shy1"/>
</dbReference>
<dbReference type="STRING" id="985895.E4ZUA2"/>
<dbReference type="eggNOG" id="KOG1563">
    <property type="taxonomic scope" value="Eukaryota"/>
</dbReference>
<dbReference type="HOGENOM" id="CLU_047737_3_0_1"/>
<proteinExistence type="inferred from homology"/>
<dbReference type="CDD" id="cd06662">
    <property type="entry name" value="SURF1"/>
    <property type="match status" value="1"/>
</dbReference>
<sequence>MYTCRDYTPFSPNPSFDMIFPHLDFPPNFTTTPPPNPTMSKPNPFLTLLRRHYTQHVSPFTRPNSSPLRPQCLRARFQQRNPQQRRSVGGGPGLDPNFVSILDRPAKMARVGKQHGYGLIILAAIPATAFILGCWQVQRLGWKTDLIARFEDRLTFPPLELPLRIDPEAAKGFDYRRVYATGVLRHDQEMLIGPRILDGEEGYTVVTPLERKDARGNVHKILCCRGWIKKDTAAQWFRKKNGALPEGEVRIEGLLRIPAKGNMFTPKNEPEKGKWFFPSVEEMAEWSGSQPIWVEETMVPDLLTNYEREPKGIPIGRPPTVNLRNNHTQYIFTWYVPHSAVAACAQLTRDRYALSLATSVMFWMVVKKPISGIQRRVRHSVDWS</sequence>
<evidence type="ECO:0000313" key="6">
    <source>
        <dbReference type="EMBL" id="CBX94981.1"/>
    </source>
</evidence>
<dbReference type="PANTHER" id="PTHR23427">
    <property type="entry name" value="SURFEIT LOCUS PROTEIN"/>
    <property type="match status" value="1"/>
</dbReference>
<dbReference type="InterPro" id="IPR045214">
    <property type="entry name" value="Surf1/Surf4"/>
</dbReference>
<dbReference type="EMBL" id="FP929126">
    <property type="protein sequence ID" value="CBX94981.1"/>
    <property type="molecule type" value="Genomic_DNA"/>
</dbReference>
<comment type="similarity">
    <text evidence="5">Belongs to the SURF1 family.</text>
</comment>
<dbReference type="GO" id="GO:0005743">
    <property type="term" value="C:mitochondrial inner membrane"/>
    <property type="evidence" value="ECO:0007669"/>
    <property type="project" value="UniProtKB-SubCell"/>
</dbReference>
<gene>
    <name evidence="6" type="ORF">LEMA_P113960.1</name>
</gene>
<dbReference type="AlphaFoldDB" id="E4ZUA2"/>
<dbReference type="OMA" id="WYSRDVA"/>
<dbReference type="Proteomes" id="UP000002668">
    <property type="component" value="Genome"/>
</dbReference>
<dbReference type="InParanoid" id="E4ZUA2"/>
<keyword evidence="3 5" id="KW-1133">Transmembrane helix</keyword>
<accession>E4ZUA2</accession>